<name>A0A1S4EUQ2_AEDAE</name>
<keyword evidence="4" id="KW-1185">Reference proteome</keyword>
<evidence type="ECO:0000313" key="3">
    <source>
        <dbReference type="EnsemblMetazoa" id="AAEL000021-PA"/>
    </source>
</evidence>
<protein>
    <submittedName>
        <fullName evidence="3">Uncharacterized protein</fullName>
    </submittedName>
</protein>
<accession>A0A1S4EUQ2</accession>
<sequence length="396" mass="42915">MMYFKLTAIVLFSAGVLAGKEAQPKSAAAPASSPSKPQPKIPHGKREAPVGYGPMDYLNPGHTGYNYGVAQPSFNLPQYSGQKYFMGPFKYPTTQPAYFAPASHGYNTFADNSVKYSIGSKELSDLLKALHSPSPAISIKAVPTGQGWDTPYSYESLNQFKPTMIKIHEVPSHSYGAPLAPATNSYYSHGYSAPHPAEPTYASGVKGLRHYASSYNAAIPDLYSGNKYISSIKPLAVQTPVQVLSPLHTSIHTQKPFKPSTYLGTTNDSPDYSHTQSPTSTSVHNSYLAPSLQYLPPKAQNKITFEQPSKTYLPALPSSPSNTYLPPKPSNTYLPAKPSSGNYIPVTSHGDDSKHLQHLHHHHSSDESNDSYEYSGTAGSAPSGSTVKPHHHPWQP</sequence>
<dbReference type="Proteomes" id="UP000008820">
    <property type="component" value="Chromosome 3"/>
</dbReference>
<dbReference type="AlphaFoldDB" id="A0A1S4EUQ2"/>
<feature type="compositionally biased region" description="Low complexity" evidence="1">
    <location>
        <begin position="371"/>
        <end position="386"/>
    </location>
</feature>
<reference evidence="3" key="2">
    <citation type="submission" date="2020-05" db="UniProtKB">
        <authorList>
            <consortium name="EnsemblMetazoa"/>
        </authorList>
    </citation>
    <scope>IDENTIFICATION</scope>
    <source>
        <strain evidence="3">LVP_AGWG</strain>
    </source>
</reference>
<keyword evidence="2" id="KW-0732">Signal</keyword>
<feature type="region of interest" description="Disordered" evidence="1">
    <location>
        <begin position="255"/>
        <end position="284"/>
    </location>
</feature>
<dbReference type="OrthoDB" id="8070155at2759"/>
<feature type="compositionally biased region" description="Low complexity" evidence="1">
    <location>
        <begin position="25"/>
        <end position="35"/>
    </location>
</feature>
<feature type="region of interest" description="Disordered" evidence="1">
    <location>
        <begin position="25"/>
        <end position="46"/>
    </location>
</feature>
<feature type="compositionally biased region" description="Polar residues" evidence="1">
    <location>
        <begin position="262"/>
        <end position="284"/>
    </location>
</feature>
<evidence type="ECO:0000313" key="4">
    <source>
        <dbReference type="Proteomes" id="UP000008820"/>
    </source>
</evidence>
<dbReference type="VEuPathDB" id="VectorBase:AAEL000021"/>
<feature type="region of interest" description="Disordered" evidence="1">
    <location>
        <begin position="314"/>
        <end position="396"/>
    </location>
</feature>
<evidence type="ECO:0000256" key="1">
    <source>
        <dbReference type="SAM" id="MobiDB-lite"/>
    </source>
</evidence>
<reference evidence="3 4" key="1">
    <citation type="submission" date="2017-06" db="EMBL/GenBank/DDBJ databases">
        <title>Aedes aegypti genome working group (AGWG) sequencing and assembly.</title>
        <authorList>
            <consortium name="Aedes aegypti Genome Working Group (AGWG)"/>
            <person name="Matthews B.J."/>
        </authorList>
    </citation>
    <scope>NUCLEOTIDE SEQUENCE [LARGE SCALE GENOMIC DNA]</scope>
    <source>
        <strain evidence="3 4">LVP_AGWG</strain>
    </source>
</reference>
<organism evidence="3 4">
    <name type="scientific">Aedes aegypti</name>
    <name type="common">Yellowfever mosquito</name>
    <name type="synonym">Culex aegypti</name>
    <dbReference type="NCBI Taxonomy" id="7159"/>
    <lineage>
        <taxon>Eukaryota</taxon>
        <taxon>Metazoa</taxon>
        <taxon>Ecdysozoa</taxon>
        <taxon>Arthropoda</taxon>
        <taxon>Hexapoda</taxon>
        <taxon>Insecta</taxon>
        <taxon>Pterygota</taxon>
        <taxon>Neoptera</taxon>
        <taxon>Endopterygota</taxon>
        <taxon>Diptera</taxon>
        <taxon>Nematocera</taxon>
        <taxon>Culicoidea</taxon>
        <taxon>Culicidae</taxon>
        <taxon>Culicinae</taxon>
        <taxon>Aedini</taxon>
        <taxon>Aedes</taxon>
        <taxon>Stegomyia</taxon>
    </lineage>
</organism>
<dbReference type="EnsemblMetazoa" id="AAEL000021-RA">
    <property type="protein sequence ID" value="AAEL000021-PA"/>
    <property type="gene ID" value="AAEL000021"/>
</dbReference>
<gene>
    <name evidence="3" type="primary">5563638</name>
</gene>
<proteinExistence type="predicted"/>
<dbReference type="InParanoid" id="A0A1S4EUQ2"/>
<evidence type="ECO:0000256" key="2">
    <source>
        <dbReference type="SAM" id="SignalP"/>
    </source>
</evidence>
<feature type="chain" id="PRO_5043960562" evidence="2">
    <location>
        <begin position="19"/>
        <end position="396"/>
    </location>
</feature>
<feature type="signal peptide" evidence="2">
    <location>
        <begin position="1"/>
        <end position="18"/>
    </location>
</feature>